<accession>A0A9P8Q9J9</accession>
<proteinExistence type="predicted"/>
<evidence type="ECO:0000313" key="3">
    <source>
        <dbReference type="Proteomes" id="UP000774326"/>
    </source>
</evidence>
<reference evidence="2" key="2">
    <citation type="submission" date="2021-01" db="EMBL/GenBank/DDBJ databases">
        <authorList>
            <person name="Schikora-Tamarit M.A."/>
        </authorList>
    </citation>
    <scope>NUCLEOTIDE SEQUENCE</scope>
    <source>
        <strain evidence="2">CBS2887</strain>
    </source>
</reference>
<name>A0A9P8Q9J9_WICPI</name>
<evidence type="ECO:0000313" key="2">
    <source>
        <dbReference type="EMBL" id="KAH3686456.1"/>
    </source>
</evidence>
<organism evidence="2 3">
    <name type="scientific">Wickerhamomyces pijperi</name>
    <name type="common">Yeast</name>
    <name type="synonym">Pichia pijperi</name>
    <dbReference type="NCBI Taxonomy" id="599730"/>
    <lineage>
        <taxon>Eukaryota</taxon>
        <taxon>Fungi</taxon>
        <taxon>Dikarya</taxon>
        <taxon>Ascomycota</taxon>
        <taxon>Saccharomycotina</taxon>
        <taxon>Saccharomycetes</taxon>
        <taxon>Phaffomycetales</taxon>
        <taxon>Wickerhamomycetaceae</taxon>
        <taxon>Wickerhamomyces</taxon>
    </lineage>
</organism>
<reference evidence="2" key="1">
    <citation type="journal article" date="2021" name="Open Biol.">
        <title>Shared evolutionary footprints suggest mitochondrial oxidative damage underlies multiple complex I losses in fungi.</title>
        <authorList>
            <person name="Schikora-Tamarit M.A."/>
            <person name="Marcet-Houben M."/>
            <person name="Nosek J."/>
            <person name="Gabaldon T."/>
        </authorList>
    </citation>
    <scope>NUCLEOTIDE SEQUENCE</scope>
    <source>
        <strain evidence="2">CBS2887</strain>
    </source>
</reference>
<protein>
    <recommendedName>
        <fullName evidence="4">Transmembrane protein</fullName>
    </recommendedName>
</protein>
<dbReference type="EMBL" id="JAEUBG010001433">
    <property type="protein sequence ID" value="KAH3686456.1"/>
    <property type="molecule type" value="Genomic_DNA"/>
</dbReference>
<comment type="caution">
    <text evidence="2">The sequence shown here is derived from an EMBL/GenBank/DDBJ whole genome shotgun (WGS) entry which is preliminary data.</text>
</comment>
<keyword evidence="1" id="KW-0472">Membrane</keyword>
<sequence length="119" mass="12407">MSVQTEALLEWAAWGVSTCVSSFSISSAVISDGCNGCSTSAGVSFLADGSGGMSDGSFVNWQLTETVLVIQDLGKETQVRHGVVLPLVMIMVVFLVVVFVISVAVETKRSGLAAFAGWT</sequence>
<evidence type="ECO:0008006" key="4">
    <source>
        <dbReference type="Google" id="ProtNLM"/>
    </source>
</evidence>
<dbReference type="AlphaFoldDB" id="A0A9P8Q9J9"/>
<gene>
    <name evidence="2" type="ORF">WICPIJ_002570</name>
</gene>
<keyword evidence="1" id="KW-1133">Transmembrane helix</keyword>
<dbReference type="Proteomes" id="UP000774326">
    <property type="component" value="Unassembled WGS sequence"/>
</dbReference>
<evidence type="ECO:0000256" key="1">
    <source>
        <dbReference type="SAM" id="Phobius"/>
    </source>
</evidence>
<keyword evidence="3" id="KW-1185">Reference proteome</keyword>
<keyword evidence="1" id="KW-0812">Transmembrane</keyword>
<feature type="transmembrane region" description="Helical" evidence="1">
    <location>
        <begin position="83"/>
        <end position="105"/>
    </location>
</feature>